<dbReference type="InterPro" id="IPR050447">
    <property type="entry name" value="Erg6_SMT_methyltransf"/>
</dbReference>
<reference evidence="7 8" key="1">
    <citation type="submission" date="2016-12" db="EMBL/GenBank/DDBJ databases">
        <title>The new phylogeny of genus Mycobacterium.</title>
        <authorList>
            <person name="Tortoli E."/>
            <person name="Trovato A."/>
            <person name="Cirillo D.M."/>
        </authorList>
    </citation>
    <scope>NUCLEOTIDE SEQUENCE [LARGE SCALE GENOMIC DNA]</scope>
    <source>
        <strain evidence="7 8">DSM 44624</strain>
    </source>
</reference>
<evidence type="ECO:0000313" key="7">
    <source>
        <dbReference type="EMBL" id="ORA33414.1"/>
    </source>
</evidence>
<feature type="domain" description="Methyltransferase type 11" evidence="6">
    <location>
        <begin position="76"/>
        <end position="170"/>
    </location>
</feature>
<sequence>MIEPATKAVIYSAQRRLYRYLTGRVADDAVFLNYGYEQDPPMGLPLDAADEPERYPIQLYHATATQAGGLAGQRVLEVGCGHGGGASYLTRALAPASYIGMDVNAAGIEFCRRRHQVPGLDFVHGDAENLPFPPDSFDAVINVESSHCYPHFDRFLAEVSRVLRPGGKFLYTDLRQRSVCAQWEAELNSAPGLQVVSWRNIDAEVLRGMTLNSERMQASMENAAPRFLRRWVRDMLPVHGSAIYRNIQSGRDAYRMYCLTKETNRPAEPQ</sequence>
<dbReference type="AlphaFoldDB" id="A0AA91RGA5"/>
<name>A0AA91RGA5_9MYCO</name>
<organism evidence="7 8">
    <name type="scientific">Mycobacterium branderi</name>
    <dbReference type="NCBI Taxonomy" id="43348"/>
    <lineage>
        <taxon>Bacteria</taxon>
        <taxon>Bacillati</taxon>
        <taxon>Actinomycetota</taxon>
        <taxon>Actinomycetes</taxon>
        <taxon>Mycobacteriales</taxon>
        <taxon>Mycobacteriaceae</taxon>
        <taxon>Mycobacterium</taxon>
    </lineage>
</organism>
<keyword evidence="2 7" id="KW-0489">Methyltransferase</keyword>
<dbReference type="GO" id="GO:0008757">
    <property type="term" value="F:S-adenosylmethionine-dependent methyltransferase activity"/>
    <property type="evidence" value="ECO:0007669"/>
    <property type="project" value="InterPro"/>
</dbReference>
<dbReference type="Pfam" id="PF08241">
    <property type="entry name" value="Methyltransf_11"/>
    <property type="match status" value="1"/>
</dbReference>
<evidence type="ECO:0000256" key="1">
    <source>
        <dbReference type="ARBA" id="ARBA00022516"/>
    </source>
</evidence>
<evidence type="ECO:0000313" key="8">
    <source>
        <dbReference type="Proteomes" id="UP000192441"/>
    </source>
</evidence>
<dbReference type="InterPro" id="IPR013216">
    <property type="entry name" value="Methyltransf_11"/>
</dbReference>
<dbReference type="InterPro" id="IPR054877">
    <property type="entry name" value="PthPhpthDimycoMt"/>
</dbReference>
<proteinExistence type="inferred from homology"/>
<dbReference type="EMBL" id="MVHM01000019">
    <property type="protein sequence ID" value="ORA33414.1"/>
    <property type="molecule type" value="Genomic_DNA"/>
</dbReference>
<comment type="function">
    <text evidence="4">Catalyzes the methylation of the lipid moiety of the intermediate compounds phthiotriol and glycosylated phenolphthiotriol dimycoserosates to form phthiocerol dimycocerosates (DIM A) and glycosylated phenolphthiocerol dimycocerosates (PGL).</text>
</comment>
<dbReference type="CDD" id="cd02440">
    <property type="entry name" value="AdoMet_MTases"/>
    <property type="match status" value="1"/>
</dbReference>
<dbReference type="Proteomes" id="UP000192441">
    <property type="component" value="Unassembled WGS sequence"/>
</dbReference>
<evidence type="ECO:0000259" key="6">
    <source>
        <dbReference type="Pfam" id="PF08241"/>
    </source>
</evidence>
<dbReference type="InterPro" id="IPR029063">
    <property type="entry name" value="SAM-dependent_MTases_sf"/>
</dbReference>
<evidence type="ECO:0000256" key="2">
    <source>
        <dbReference type="ARBA" id="ARBA00022603"/>
    </source>
</evidence>
<dbReference type="Gene3D" id="3.40.50.150">
    <property type="entry name" value="Vaccinia Virus protein VP39"/>
    <property type="match status" value="1"/>
</dbReference>
<gene>
    <name evidence="7" type="ORF">BST20_22535</name>
</gene>
<evidence type="ECO:0000256" key="5">
    <source>
        <dbReference type="ARBA" id="ARBA00038330"/>
    </source>
</evidence>
<protein>
    <submittedName>
        <fullName evidence="7">SAM-dependent methyltransferase</fullName>
    </submittedName>
</protein>
<accession>A0AA91RGA5</accession>
<keyword evidence="1" id="KW-0444">Lipid biosynthesis</keyword>
<keyword evidence="1" id="KW-0443">Lipid metabolism</keyword>
<keyword evidence="3" id="KW-0808">Transferase</keyword>
<evidence type="ECO:0000256" key="4">
    <source>
        <dbReference type="ARBA" id="ARBA00037600"/>
    </source>
</evidence>
<dbReference type="SUPFAM" id="SSF53335">
    <property type="entry name" value="S-adenosyl-L-methionine-dependent methyltransferases"/>
    <property type="match status" value="1"/>
</dbReference>
<dbReference type="GO" id="GO:0032259">
    <property type="term" value="P:methylation"/>
    <property type="evidence" value="ECO:0007669"/>
    <property type="project" value="UniProtKB-KW"/>
</dbReference>
<comment type="caution">
    <text evidence="7">The sequence shown here is derived from an EMBL/GenBank/DDBJ whole genome shotgun (WGS) entry which is preliminary data.</text>
</comment>
<comment type="similarity">
    <text evidence="5">Belongs to the methyltransferase superfamily. Phthiotriol/phenolphthiotriol dimycocerosates methyltransferase family.</text>
</comment>
<dbReference type="NCBIfam" id="NF045823">
    <property type="entry name" value="PthPhpthDimycoMt"/>
    <property type="match status" value="1"/>
</dbReference>
<dbReference type="PANTHER" id="PTHR44068:SF11">
    <property type="entry name" value="GERANYL DIPHOSPHATE 2-C-METHYLTRANSFERASE"/>
    <property type="match status" value="1"/>
</dbReference>
<dbReference type="PANTHER" id="PTHR44068">
    <property type="entry name" value="ZGC:194242"/>
    <property type="match status" value="1"/>
</dbReference>
<evidence type="ECO:0000256" key="3">
    <source>
        <dbReference type="ARBA" id="ARBA00022679"/>
    </source>
</evidence>